<keyword evidence="2" id="KW-1185">Reference proteome</keyword>
<dbReference type="Proteomes" id="UP001055811">
    <property type="component" value="Linkage Group LG09"/>
</dbReference>
<evidence type="ECO:0000313" key="1">
    <source>
        <dbReference type="EMBL" id="KAI3691112.1"/>
    </source>
</evidence>
<protein>
    <submittedName>
        <fullName evidence="1">Uncharacterized protein</fullName>
    </submittedName>
</protein>
<dbReference type="EMBL" id="CM042017">
    <property type="protein sequence ID" value="KAI3691112.1"/>
    <property type="molecule type" value="Genomic_DNA"/>
</dbReference>
<comment type="caution">
    <text evidence="1">The sequence shown here is derived from an EMBL/GenBank/DDBJ whole genome shotgun (WGS) entry which is preliminary data.</text>
</comment>
<reference evidence="1 2" key="2">
    <citation type="journal article" date="2022" name="Mol. Ecol. Resour.">
        <title>The genomes of chicory, endive, great burdock and yacon provide insights into Asteraceae paleo-polyploidization history and plant inulin production.</title>
        <authorList>
            <person name="Fan W."/>
            <person name="Wang S."/>
            <person name="Wang H."/>
            <person name="Wang A."/>
            <person name="Jiang F."/>
            <person name="Liu H."/>
            <person name="Zhao H."/>
            <person name="Xu D."/>
            <person name="Zhang Y."/>
        </authorList>
    </citation>
    <scope>NUCLEOTIDE SEQUENCE [LARGE SCALE GENOMIC DNA]</scope>
    <source>
        <strain evidence="2">cv. Punajuju</strain>
        <tissue evidence="1">Leaves</tissue>
    </source>
</reference>
<organism evidence="1 2">
    <name type="scientific">Cichorium intybus</name>
    <name type="common">Chicory</name>
    <dbReference type="NCBI Taxonomy" id="13427"/>
    <lineage>
        <taxon>Eukaryota</taxon>
        <taxon>Viridiplantae</taxon>
        <taxon>Streptophyta</taxon>
        <taxon>Embryophyta</taxon>
        <taxon>Tracheophyta</taxon>
        <taxon>Spermatophyta</taxon>
        <taxon>Magnoliopsida</taxon>
        <taxon>eudicotyledons</taxon>
        <taxon>Gunneridae</taxon>
        <taxon>Pentapetalae</taxon>
        <taxon>asterids</taxon>
        <taxon>campanulids</taxon>
        <taxon>Asterales</taxon>
        <taxon>Asteraceae</taxon>
        <taxon>Cichorioideae</taxon>
        <taxon>Cichorieae</taxon>
        <taxon>Cichoriinae</taxon>
        <taxon>Cichorium</taxon>
    </lineage>
</organism>
<gene>
    <name evidence="1" type="ORF">L2E82_49330</name>
</gene>
<evidence type="ECO:0000313" key="2">
    <source>
        <dbReference type="Proteomes" id="UP001055811"/>
    </source>
</evidence>
<reference evidence="2" key="1">
    <citation type="journal article" date="2022" name="Mol. Ecol. Resour.">
        <title>The genomes of chicory, endive, great burdock and yacon provide insights into Asteraceae palaeo-polyploidization history and plant inulin production.</title>
        <authorList>
            <person name="Fan W."/>
            <person name="Wang S."/>
            <person name="Wang H."/>
            <person name="Wang A."/>
            <person name="Jiang F."/>
            <person name="Liu H."/>
            <person name="Zhao H."/>
            <person name="Xu D."/>
            <person name="Zhang Y."/>
        </authorList>
    </citation>
    <scope>NUCLEOTIDE SEQUENCE [LARGE SCALE GENOMIC DNA]</scope>
    <source>
        <strain evidence="2">cv. Punajuju</strain>
    </source>
</reference>
<accession>A0ACB8Z008</accession>
<name>A0ACB8Z008_CICIN</name>
<sequence length="357" mass="39937">MAPAVSAFQVLFAVIQLTTTSGLTSCHRSEVIKEKKKNKFSETMVHKPKNDSVPSVLAFGDSFFDTGNNNYLKTAAKANFPPYGKDFMGGKATGRFSNGKTISDYFVEILGVKEYLPAYLDPYIQDEDLPTGVSFASAGSGYDPLTPMSLNVIPLFLQLELFKGYISKLNTIVGEKAANHIIRKSVYLISASSNDWGITYTSVPIRRLEYNVSAYANLLVNQASNFAKELYKSGARRIVFWGTPSIGCWPLARIIDGGGLRVCGEKFNEEAKIFNIMLKRRIKILRSSLPQSRICYVDYFNIVLAILKNAREYVFLEIQALCESRSIHKGMTRYDEEPKTLRTMSVLEDFISDSYGT</sequence>
<proteinExistence type="predicted"/>